<protein>
    <submittedName>
        <fullName evidence="8">15973_t:CDS:1</fullName>
    </submittedName>
</protein>
<comment type="caution">
    <text evidence="8">The sequence shown here is derived from an EMBL/GenBank/DDBJ whole genome shotgun (WGS) entry which is preliminary data.</text>
</comment>
<feature type="region of interest" description="Disordered" evidence="7">
    <location>
        <begin position="1"/>
        <end position="41"/>
    </location>
</feature>
<comment type="subcellular location">
    <subcellularLocation>
        <location evidence="1">Cytoplasm</location>
    </subcellularLocation>
</comment>
<dbReference type="InterPro" id="IPR015943">
    <property type="entry name" value="WD40/YVTN_repeat-like_dom_sf"/>
</dbReference>
<proteinExistence type="predicted"/>
<dbReference type="InterPro" id="IPR001680">
    <property type="entry name" value="WD40_rpt"/>
</dbReference>
<dbReference type="InterPro" id="IPR050687">
    <property type="entry name" value="Dynein_IC"/>
</dbReference>
<dbReference type="PROSITE" id="PS50082">
    <property type="entry name" value="WD_REPEATS_2"/>
    <property type="match status" value="1"/>
</dbReference>
<evidence type="ECO:0000256" key="2">
    <source>
        <dbReference type="ARBA" id="ARBA00022490"/>
    </source>
</evidence>
<evidence type="ECO:0000256" key="7">
    <source>
        <dbReference type="SAM" id="MobiDB-lite"/>
    </source>
</evidence>
<keyword evidence="4" id="KW-0677">Repeat</keyword>
<feature type="compositionally biased region" description="Basic and acidic residues" evidence="7">
    <location>
        <begin position="82"/>
        <end position="92"/>
    </location>
</feature>
<keyword evidence="3 5" id="KW-0853">WD repeat</keyword>
<feature type="region of interest" description="Disordered" evidence="7">
    <location>
        <begin position="60"/>
        <end position="110"/>
    </location>
</feature>
<reference evidence="8 9" key="1">
    <citation type="submission" date="2021-06" db="EMBL/GenBank/DDBJ databases">
        <authorList>
            <person name="Kallberg Y."/>
            <person name="Tangrot J."/>
            <person name="Rosling A."/>
        </authorList>
    </citation>
    <scope>NUCLEOTIDE SEQUENCE [LARGE SCALE GENOMIC DNA]</scope>
    <source>
        <strain evidence="8 9">120-4 pot B 10/14</strain>
    </source>
</reference>
<feature type="coiled-coil region" evidence="6">
    <location>
        <begin position="164"/>
        <end position="200"/>
    </location>
</feature>
<evidence type="ECO:0000256" key="6">
    <source>
        <dbReference type="SAM" id="Coils"/>
    </source>
</evidence>
<evidence type="ECO:0000256" key="4">
    <source>
        <dbReference type="ARBA" id="ARBA00022737"/>
    </source>
</evidence>
<gene>
    <name evidence="8" type="ORF">GMARGA_LOCUS14013</name>
</gene>
<feature type="compositionally biased region" description="Polar residues" evidence="7">
    <location>
        <begin position="93"/>
        <end position="102"/>
    </location>
</feature>
<keyword evidence="9" id="KW-1185">Reference proteome</keyword>
<name>A0ABN7V3Z4_GIGMA</name>
<dbReference type="Gene3D" id="2.130.10.10">
    <property type="entry name" value="YVTN repeat-like/Quinoprotein amine dehydrogenase"/>
    <property type="match status" value="2"/>
</dbReference>
<dbReference type="SMART" id="SM00320">
    <property type="entry name" value="WD40"/>
    <property type="match status" value="6"/>
</dbReference>
<accession>A0ABN7V3Z4</accession>
<sequence length="649" mass="73292">MEFERKRELEEKKQRLARLKQQREERNRFNSQSTFISEPAYKTDLERDRKINEYARTLLEEKDKNVRSSRPGTLSSQEDLVSSDKDKIEKSKNVTVHTNNYTPPGASVPPSPTFFPAPRFMPELSSAQGVTVDIASKEISLREGGIQTDETSFGPLPLSEEQIKENILKEIETAKAKKAAEEAERSRIEAEKKIKKDLSKKDKEALINSAKFAEFIDNSTGLIEDILSERFDILIDYSVIEDVESNEESGNHVKCINSFFDDRWSKNRSVTDVNFSNRNPELVVASYNKNSSAKYEPDGIVLIWNLRQPGRPNHVLHSQSDVLTTTFSDFRPELVIGGTYSGHIMLWDTRAKSSPIHQTPFSSIGHTHPIYSMQIIGTQNDHNLITASTDGIVCSWQLDMLSYPVERLELLHSEHSKTDEVSVTSVGFQHNETTGFWVGTEEGNIYQVNRRGRPGGKAGINQCDFYKGHWGPVTGLHFHPNNNDSDEFADLFLTSSVDWTVKLWRAQSFLIPSTSLQIITPLHSFEAADDYVYDVKWSPRHPAQFTSVDGTGKFSLWNLNMDVEVPIVSTEVGQGKALNKVQWDKEGRKTVIGSSDGRVYVYDIGELSVPQEDENTLLQKTISELTDVNINDDLDLGINGVERHNESGS</sequence>
<dbReference type="Proteomes" id="UP000789901">
    <property type="component" value="Unassembled WGS sequence"/>
</dbReference>
<dbReference type="Pfam" id="PF00400">
    <property type="entry name" value="WD40"/>
    <property type="match status" value="1"/>
</dbReference>
<organism evidence="8 9">
    <name type="scientific">Gigaspora margarita</name>
    <dbReference type="NCBI Taxonomy" id="4874"/>
    <lineage>
        <taxon>Eukaryota</taxon>
        <taxon>Fungi</taxon>
        <taxon>Fungi incertae sedis</taxon>
        <taxon>Mucoromycota</taxon>
        <taxon>Glomeromycotina</taxon>
        <taxon>Glomeromycetes</taxon>
        <taxon>Diversisporales</taxon>
        <taxon>Gigasporaceae</taxon>
        <taxon>Gigaspora</taxon>
    </lineage>
</organism>
<evidence type="ECO:0000256" key="1">
    <source>
        <dbReference type="ARBA" id="ARBA00004496"/>
    </source>
</evidence>
<evidence type="ECO:0000256" key="3">
    <source>
        <dbReference type="ARBA" id="ARBA00022574"/>
    </source>
</evidence>
<evidence type="ECO:0000313" key="8">
    <source>
        <dbReference type="EMBL" id="CAG8726917.1"/>
    </source>
</evidence>
<dbReference type="PANTHER" id="PTHR12442:SF22">
    <property type="entry name" value="CYTOPLASMIC DYNEIN 1 INTERMEDIATE CHAIN-RELATED"/>
    <property type="match status" value="1"/>
</dbReference>
<keyword evidence="6" id="KW-0175">Coiled coil</keyword>
<evidence type="ECO:0000313" key="9">
    <source>
        <dbReference type="Proteomes" id="UP000789901"/>
    </source>
</evidence>
<dbReference type="PANTHER" id="PTHR12442">
    <property type="entry name" value="DYNEIN INTERMEDIATE CHAIN"/>
    <property type="match status" value="1"/>
</dbReference>
<keyword evidence="2" id="KW-0963">Cytoplasm</keyword>
<feature type="repeat" description="WD" evidence="5">
    <location>
        <begin position="466"/>
        <end position="508"/>
    </location>
</feature>
<dbReference type="EMBL" id="CAJVQB010009122">
    <property type="protein sequence ID" value="CAG8726917.1"/>
    <property type="molecule type" value="Genomic_DNA"/>
</dbReference>
<dbReference type="SUPFAM" id="SSF50978">
    <property type="entry name" value="WD40 repeat-like"/>
    <property type="match status" value="1"/>
</dbReference>
<dbReference type="InterPro" id="IPR036322">
    <property type="entry name" value="WD40_repeat_dom_sf"/>
</dbReference>
<feature type="compositionally biased region" description="Polar residues" evidence="7">
    <location>
        <begin position="68"/>
        <end position="80"/>
    </location>
</feature>
<evidence type="ECO:0000256" key="5">
    <source>
        <dbReference type="PROSITE-ProRule" id="PRU00221"/>
    </source>
</evidence>
<feature type="compositionally biased region" description="Basic and acidic residues" evidence="7">
    <location>
        <begin position="1"/>
        <end position="14"/>
    </location>
</feature>